<dbReference type="AlphaFoldDB" id="M6V8Y3"/>
<comment type="caution">
    <text evidence="1">The sequence shown here is derived from an EMBL/GenBank/DDBJ whole genome shotgun (WGS) entry which is preliminary data.</text>
</comment>
<evidence type="ECO:0000313" key="1">
    <source>
        <dbReference type="EMBL" id="EMO53882.1"/>
    </source>
</evidence>
<dbReference type="Proteomes" id="UP000012112">
    <property type="component" value="Unassembled WGS sequence"/>
</dbReference>
<dbReference type="RefSeq" id="WP_002178177.1">
    <property type="nucleotide sequence ID" value="NZ_AKWD02000033.1"/>
</dbReference>
<name>M6V8Y3_9LEPT</name>
<protein>
    <submittedName>
        <fullName evidence="1">Bacteriophage resistance factor, PF05565 family</fullName>
    </submittedName>
</protein>
<dbReference type="Pfam" id="PF05565">
    <property type="entry name" value="Sipho_Gp157"/>
    <property type="match status" value="1"/>
</dbReference>
<organism evidence="1 2">
    <name type="scientific">Leptospira noguchii</name>
    <dbReference type="NCBI Taxonomy" id="28182"/>
    <lineage>
        <taxon>Bacteria</taxon>
        <taxon>Pseudomonadati</taxon>
        <taxon>Spirochaetota</taxon>
        <taxon>Spirochaetia</taxon>
        <taxon>Leptospirales</taxon>
        <taxon>Leptospiraceae</taxon>
        <taxon>Leptospira</taxon>
    </lineage>
</organism>
<sequence length="171" mass="19763">MNALTTFKLFELDDLYYKTLYSAMDPDTGEIVDEVLEKKLNEIVEAKDKKLLNLACLYRALILETVALKTQEDVLKSRRQTIENRAKSLFSFINANLKKGEKLGDDRVTLSWRKSESIEVDLQDHDILYKLGEEFTYIEYTPKKKELKEAIKAGIVFPGVRLVLSQNLQIK</sequence>
<dbReference type="EMBL" id="AKWD02000033">
    <property type="protein sequence ID" value="EMO53882.1"/>
    <property type="molecule type" value="Genomic_DNA"/>
</dbReference>
<reference evidence="1 2" key="1">
    <citation type="submission" date="2013-01" db="EMBL/GenBank/DDBJ databases">
        <authorList>
            <person name="Harkins D.M."/>
            <person name="Durkin A.S."/>
            <person name="Brinkac L.M."/>
            <person name="Haft D.H."/>
            <person name="Selengut J.D."/>
            <person name="Sanka R."/>
            <person name="DePew J."/>
            <person name="Purushe J."/>
            <person name="Matthias M.A."/>
            <person name="Vinetz J.M."/>
            <person name="Sutton G.G."/>
            <person name="Nierman W.C."/>
            <person name="Fouts D.E."/>
        </authorList>
    </citation>
    <scope>NUCLEOTIDE SEQUENCE [LARGE SCALE GENOMIC DNA]</scope>
    <source>
        <strain evidence="1 2">HAI1536</strain>
    </source>
</reference>
<accession>M6V8Y3</accession>
<dbReference type="InterPro" id="IPR008840">
    <property type="entry name" value="Sipho_Gp157"/>
</dbReference>
<gene>
    <name evidence="1" type="ORF">LEP1GSC172_3293</name>
</gene>
<evidence type="ECO:0000313" key="2">
    <source>
        <dbReference type="Proteomes" id="UP000012112"/>
    </source>
</evidence>
<proteinExistence type="predicted"/>